<gene>
    <name evidence="2" type="ORF">COY32_05785</name>
</gene>
<dbReference type="GO" id="GO:0006506">
    <property type="term" value="P:GPI anchor biosynthetic process"/>
    <property type="evidence" value="ECO:0007669"/>
    <property type="project" value="TreeGrafter"/>
</dbReference>
<comment type="caution">
    <text evidence="2">The sequence shown here is derived from an EMBL/GenBank/DDBJ whole genome shotgun (WGS) entry which is preliminary data.</text>
</comment>
<evidence type="ECO:0000259" key="1">
    <source>
        <dbReference type="Pfam" id="PF03372"/>
    </source>
</evidence>
<sequence length="265" mass="29691">MTIRHLQLNSSVLRDPKAIAKFMTDNSIDVACLQEIAYPIGSSSPLPELLGSEFNYVEGVHYHHVKSNQSIGVAVISKFPIVDVVRLYYNTSDYSPKTISENDNFVGTIINDSPQDIYQGSRGIRHAVKSRCILSVLVQTSNGLLRVVTTHFTVSDVCTETMQMFEMSQLLKSFVKNATDVPTIFSGDLNIRAQSYSVEKIKEELTCHTEELTDTLSKTHIAKKTDFPSGLAIDHVFSKNLKHLSTRMQDVDFSEHKALVSEFEQ</sequence>
<dbReference type="Pfam" id="PF03372">
    <property type="entry name" value="Exo_endo_phos"/>
    <property type="match status" value="1"/>
</dbReference>
<dbReference type="PANTHER" id="PTHR14859:SF1">
    <property type="entry name" value="PGAP2-INTERACTING PROTEIN"/>
    <property type="match status" value="1"/>
</dbReference>
<reference evidence="3" key="1">
    <citation type="submission" date="2017-09" db="EMBL/GenBank/DDBJ databases">
        <title>Depth-based differentiation of microbial function through sediment-hosted aquifers and enrichment of novel symbionts in the deep terrestrial subsurface.</title>
        <authorList>
            <person name="Probst A.J."/>
            <person name="Ladd B."/>
            <person name="Jarett J.K."/>
            <person name="Geller-Mcgrath D.E."/>
            <person name="Sieber C.M.K."/>
            <person name="Emerson J.B."/>
            <person name="Anantharaman K."/>
            <person name="Thomas B.C."/>
            <person name="Malmstrom R."/>
            <person name="Stieglmeier M."/>
            <person name="Klingl A."/>
            <person name="Woyke T."/>
            <person name="Ryan C.M."/>
            <person name="Banfield J.F."/>
        </authorList>
    </citation>
    <scope>NUCLEOTIDE SEQUENCE [LARGE SCALE GENOMIC DNA]</scope>
</reference>
<dbReference type="PANTHER" id="PTHR14859">
    <property type="entry name" value="CALCOFLUOR WHITE HYPERSENSITIVE PROTEIN PRECURSOR"/>
    <property type="match status" value="1"/>
</dbReference>
<dbReference type="GO" id="GO:0016020">
    <property type="term" value="C:membrane"/>
    <property type="evidence" value="ECO:0007669"/>
    <property type="project" value="GOC"/>
</dbReference>
<dbReference type="GO" id="GO:0003824">
    <property type="term" value="F:catalytic activity"/>
    <property type="evidence" value="ECO:0007669"/>
    <property type="project" value="InterPro"/>
</dbReference>
<protein>
    <recommendedName>
        <fullName evidence="1">Endonuclease/exonuclease/phosphatase domain-containing protein</fullName>
    </recommendedName>
</protein>
<accession>A0A2M7TG30</accession>
<dbReference type="AlphaFoldDB" id="A0A2M7TG30"/>
<dbReference type="InterPro" id="IPR005135">
    <property type="entry name" value="Endo/exonuclease/phosphatase"/>
</dbReference>
<evidence type="ECO:0000313" key="2">
    <source>
        <dbReference type="EMBL" id="PIZ44968.1"/>
    </source>
</evidence>
<organism evidence="2 3">
    <name type="scientific">candidate division WWE3 bacterium CG_4_10_14_0_2_um_filter_41_14</name>
    <dbReference type="NCBI Taxonomy" id="1975072"/>
    <lineage>
        <taxon>Bacteria</taxon>
        <taxon>Katanobacteria</taxon>
    </lineage>
</organism>
<dbReference type="InterPro" id="IPR051916">
    <property type="entry name" value="GPI-anchor_lipid_remodeler"/>
</dbReference>
<dbReference type="Proteomes" id="UP000228920">
    <property type="component" value="Unassembled WGS sequence"/>
</dbReference>
<evidence type="ECO:0000313" key="3">
    <source>
        <dbReference type="Proteomes" id="UP000228920"/>
    </source>
</evidence>
<dbReference type="EMBL" id="PFNL01000156">
    <property type="protein sequence ID" value="PIZ44968.1"/>
    <property type="molecule type" value="Genomic_DNA"/>
</dbReference>
<dbReference type="InterPro" id="IPR036691">
    <property type="entry name" value="Endo/exonu/phosph_ase_sf"/>
</dbReference>
<dbReference type="Gene3D" id="3.60.10.10">
    <property type="entry name" value="Endonuclease/exonuclease/phosphatase"/>
    <property type="match status" value="1"/>
</dbReference>
<feature type="domain" description="Endonuclease/exonuclease/phosphatase" evidence="1">
    <location>
        <begin position="15"/>
        <end position="242"/>
    </location>
</feature>
<dbReference type="SUPFAM" id="SSF56219">
    <property type="entry name" value="DNase I-like"/>
    <property type="match status" value="1"/>
</dbReference>
<proteinExistence type="predicted"/>
<name>A0A2M7TG30_UNCKA</name>